<dbReference type="CDD" id="cd03768">
    <property type="entry name" value="SR_ResInv"/>
    <property type="match status" value="1"/>
</dbReference>
<keyword evidence="2" id="KW-0238">DNA-binding</keyword>
<dbReference type="PROSITE" id="PS00398">
    <property type="entry name" value="RECOMBINASES_2"/>
    <property type="match status" value="1"/>
</dbReference>
<sequence>MAHVGYARVSTDGQSLEAQVAELKAAGAVTVHQEKVSGAVTDRAALTRAVASVQAGDVLLVTRLDRLARSTQDLLNILDEVAKRGAGFRSLRDTWADTTTAHGRLMVTILAGWPSSSGN</sequence>
<keyword evidence="8" id="KW-1185">Reference proteome</keyword>
<keyword evidence="3" id="KW-0233">DNA recombination</keyword>
<dbReference type="GO" id="GO:0015074">
    <property type="term" value="P:DNA integration"/>
    <property type="evidence" value="ECO:0007669"/>
    <property type="project" value="UniProtKB-KW"/>
</dbReference>
<evidence type="ECO:0000313" key="7">
    <source>
        <dbReference type="EMBL" id="MCW6512194.1"/>
    </source>
</evidence>
<dbReference type="InterPro" id="IPR006119">
    <property type="entry name" value="Resolv_N"/>
</dbReference>
<keyword evidence="1" id="KW-0229">DNA integration</keyword>
<evidence type="ECO:0000259" key="6">
    <source>
        <dbReference type="PROSITE" id="PS51736"/>
    </source>
</evidence>
<dbReference type="PANTHER" id="PTHR30461:SF2">
    <property type="entry name" value="SERINE RECOMBINASE PINE-RELATED"/>
    <property type="match status" value="1"/>
</dbReference>
<dbReference type="EMBL" id="JAMOIM010000042">
    <property type="protein sequence ID" value="MCW6512194.1"/>
    <property type="molecule type" value="Genomic_DNA"/>
</dbReference>
<evidence type="ECO:0000256" key="3">
    <source>
        <dbReference type="ARBA" id="ARBA00023172"/>
    </source>
</evidence>
<dbReference type="GO" id="GO:0000150">
    <property type="term" value="F:DNA strand exchange activity"/>
    <property type="evidence" value="ECO:0007669"/>
    <property type="project" value="InterPro"/>
</dbReference>
<evidence type="ECO:0000256" key="2">
    <source>
        <dbReference type="ARBA" id="ARBA00023125"/>
    </source>
</evidence>
<protein>
    <submittedName>
        <fullName evidence="7">Recombinase family protein</fullName>
    </submittedName>
</protein>
<dbReference type="InterPro" id="IPR036162">
    <property type="entry name" value="Resolvase-like_N_sf"/>
</dbReference>
<dbReference type="GO" id="GO:0003677">
    <property type="term" value="F:DNA binding"/>
    <property type="evidence" value="ECO:0007669"/>
    <property type="project" value="UniProtKB-KW"/>
</dbReference>
<dbReference type="Gene3D" id="3.40.50.1390">
    <property type="entry name" value="Resolvase, N-terminal catalytic domain"/>
    <property type="match status" value="1"/>
</dbReference>
<dbReference type="PROSITE" id="PS00397">
    <property type="entry name" value="RECOMBINASES_1"/>
    <property type="match status" value="1"/>
</dbReference>
<feature type="domain" description="Resolvase/invertase-type recombinase catalytic" evidence="6">
    <location>
        <begin position="2"/>
        <end position="119"/>
    </location>
</feature>
<dbReference type="Pfam" id="PF00239">
    <property type="entry name" value="Resolvase"/>
    <property type="match status" value="1"/>
</dbReference>
<evidence type="ECO:0000256" key="1">
    <source>
        <dbReference type="ARBA" id="ARBA00022908"/>
    </source>
</evidence>
<name>A0AA41Z0Z2_9HYPH</name>
<comment type="caution">
    <text evidence="7">The sequence shown here is derived from an EMBL/GenBank/DDBJ whole genome shotgun (WGS) entry which is preliminary data.</text>
</comment>
<gene>
    <name evidence="7" type="ORF">M8523_30160</name>
</gene>
<dbReference type="RefSeq" id="WP_282588568.1">
    <property type="nucleotide sequence ID" value="NZ_JAMOIM010000042.1"/>
</dbReference>
<dbReference type="PANTHER" id="PTHR30461">
    <property type="entry name" value="DNA-INVERTASE FROM LAMBDOID PROPHAGE"/>
    <property type="match status" value="1"/>
</dbReference>
<organism evidence="7 8">
    <name type="scientific">Lichenifustis flavocetrariae</name>
    <dbReference type="NCBI Taxonomy" id="2949735"/>
    <lineage>
        <taxon>Bacteria</taxon>
        <taxon>Pseudomonadati</taxon>
        <taxon>Pseudomonadota</taxon>
        <taxon>Alphaproteobacteria</taxon>
        <taxon>Hyphomicrobiales</taxon>
        <taxon>Lichenihabitantaceae</taxon>
        <taxon>Lichenifustis</taxon>
    </lineage>
</organism>
<dbReference type="SUPFAM" id="SSF53041">
    <property type="entry name" value="Resolvase-like"/>
    <property type="match status" value="1"/>
</dbReference>
<dbReference type="Proteomes" id="UP001165667">
    <property type="component" value="Unassembled WGS sequence"/>
</dbReference>
<dbReference type="AlphaFoldDB" id="A0AA41Z0Z2"/>
<feature type="active site" description="O-(5'-phospho-DNA)-serine intermediate" evidence="4 5">
    <location>
        <position position="10"/>
    </location>
</feature>
<accession>A0AA41Z0Z2</accession>
<dbReference type="InterPro" id="IPR050639">
    <property type="entry name" value="SSR_resolvase"/>
</dbReference>
<evidence type="ECO:0000256" key="5">
    <source>
        <dbReference type="PROSITE-ProRule" id="PRU10137"/>
    </source>
</evidence>
<evidence type="ECO:0000256" key="4">
    <source>
        <dbReference type="PIRSR" id="PIRSR606118-50"/>
    </source>
</evidence>
<proteinExistence type="predicted"/>
<evidence type="ECO:0000313" key="8">
    <source>
        <dbReference type="Proteomes" id="UP001165667"/>
    </source>
</evidence>
<dbReference type="SMART" id="SM00857">
    <property type="entry name" value="Resolvase"/>
    <property type="match status" value="1"/>
</dbReference>
<reference evidence="7" key="1">
    <citation type="submission" date="2022-05" db="EMBL/GenBank/DDBJ databases">
        <authorList>
            <person name="Pankratov T."/>
        </authorList>
    </citation>
    <scope>NUCLEOTIDE SEQUENCE</scope>
    <source>
        <strain evidence="7">BP6-180914</strain>
    </source>
</reference>
<dbReference type="InterPro" id="IPR006118">
    <property type="entry name" value="Recombinase_CS"/>
</dbReference>
<dbReference type="PROSITE" id="PS51736">
    <property type="entry name" value="RECOMBINASES_3"/>
    <property type="match status" value="1"/>
</dbReference>